<gene>
    <name evidence="2" type="ORF">Purlil1_12696</name>
</gene>
<feature type="region of interest" description="Disordered" evidence="1">
    <location>
        <begin position="31"/>
        <end position="57"/>
    </location>
</feature>
<keyword evidence="3" id="KW-1185">Reference proteome</keyword>
<sequence length="338" mass="37441">MLACRTTCLPTGNIAIANAEAAPLVTTTPLKRKAQADSQDSSNTSKRACPSRRDGHRNAHCAPRYASYDAPEAGSLADIMRKNCRDRLYLPPVLWTQKHLTHLGCKVVAEELPKSTRSGHSKPLALQVSRGGRATVKVINNTHQWAVRAVERLCKSCVVEARASAVQDILAACNMHISRSSSPSLYFGPTAIELSVHAAFASEPGSSSSVAYIDIELLRLRREDYVRRRYAPRIVEEENKTRDNSPVCELIQKKVRRAQPKDQLEDPYVVAILIALAQHQYRRAQGLSDRPMLSRLRGKGEGRRSGASAALLTAHKARERPPAEPFKVSQTILRREDL</sequence>
<dbReference type="Proteomes" id="UP001287286">
    <property type="component" value="Unassembled WGS sequence"/>
</dbReference>
<evidence type="ECO:0000256" key="1">
    <source>
        <dbReference type="SAM" id="MobiDB-lite"/>
    </source>
</evidence>
<proteinExistence type="predicted"/>
<name>A0ABR0BG64_PURLI</name>
<organism evidence="2 3">
    <name type="scientific">Purpureocillium lilacinum</name>
    <name type="common">Paecilomyces lilacinus</name>
    <dbReference type="NCBI Taxonomy" id="33203"/>
    <lineage>
        <taxon>Eukaryota</taxon>
        <taxon>Fungi</taxon>
        <taxon>Dikarya</taxon>
        <taxon>Ascomycota</taxon>
        <taxon>Pezizomycotina</taxon>
        <taxon>Sordariomycetes</taxon>
        <taxon>Hypocreomycetidae</taxon>
        <taxon>Hypocreales</taxon>
        <taxon>Ophiocordycipitaceae</taxon>
        <taxon>Purpureocillium</taxon>
    </lineage>
</organism>
<dbReference type="EMBL" id="JAWRVI010000123">
    <property type="protein sequence ID" value="KAK4075266.1"/>
    <property type="molecule type" value="Genomic_DNA"/>
</dbReference>
<protein>
    <submittedName>
        <fullName evidence="2">Uncharacterized protein</fullName>
    </submittedName>
</protein>
<accession>A0ABR0BG64</accession>
<reference evidence="2 3" key="1">
    <citation type="journal article" date="2024" name="Microbiol. Resour. Announc.">
        <title>Genome annotations for the ascomycete fungi Trichoderma harzianum, Trichoderma aggressivum, and Purpureocillium lilacinum.</title>
        <authorList>
            <person name="Beijen E.P.W."/>
            <person name="Ohm R.A."/>
        </authorList>
    </citation>
    <scope>NUCLEOTIDE SEQUENCE [LARGE SCALE GENOMIC DNA]</scope>
    <source>
        <strain evidence="2 3">CBS 150709</strain>
    </source>
</reference>
<evidence type="ECO:0000313" key="3">
    <source>
        <dbReference type="Proteomes" id="UP001287286"/>
    </source>
</evidence>
<feature type="compositionally biased region" description="Polar residues" evidence="1">
    <location>
        <begin position="36"/>
        <end position="46"/>
    </location>
</feature>
<comment type="caution">
    <text evidence="2">The sequence shown here is derived from an EMBL/GenBank/DDBJ whole genome shotgun (WGS) entry which is preliminary data.</text>
</comment>
<evidence type="ECO:0000313" key="2">
    <source>
        <dbReference type="EMBL" id="KAK4075266.1"/>
    </source>
</evidence>